<dbReference type="SUPFAM" id="SSF50494">
    <property type="entry name" value="Trypsin-like serine proteases"/>
    <property type="match status" value="1"/>
</dbReference>
<feature type="chain" id="PRO_5014271573" description="Peptidase S1 domain-containing protein" evidence="6">
    <location>
        <begin position="20"/>
        <end position="254"/>
    </location>
</feature>
<dbReference type="Gene3D" id="2.40.10.10">
    <property type="entry name" value="Trypsin-like serine proteases"/>
    <property type="match status" value="1"/>
</dbReference>
<dbReference type="InterPro" id="IPR043504">
    <property type="entry name" value="Peptidase_S1_PA_chymotrypsin"/>
</dbReference>
<dbReference type="PANTHER" id="PTHR24276">
    <property type="entry name" value="POLYSERASE-RELATED"/>
    <property type="match status" value="1"/>
</dbReference>
<dbReference type="Pfam" id="PF00089">
    <property type="entry name" value="Trypsin"/>
    <property type="match status" value="1"/>
</dbReference>
<dbReference type="CDD" id="cd00190">
    <property type="entry name" value="Tryp_SPc"/>
    <property type="match status" value="1"/>
</dbReference>
<keyword evidence="2" id="KW-0645">Protease</keyword>
<accession>A0A1I8MLV8</accession>
<evidence type="ECO:0000256" key="4">
    <source>
        <dbReference type="ARBA" id="ARBA00022825"/>
    </source>
</evidence>
<dbReference type="InterPro" id="IPR001254">
    <property type="entry name" value="Trypsin_dom"/>
</dbReference>
<keyword evidence="5" id="KW-1015">Disulfide bond</keyword>
<evidence type="ECO:0000256" key="3">
    <source>
        <dbReference type="ARBA" id="ARBA00022801"/>
    </source>
</evidence>
<dbReference type="EnsemblMetazoa" id="MDOA006477-RA">
    <property type="protein sequence ID" value="MDOA006477-PA"/>
    <property type="gene ID" value="MDOA006477"/>
</dbReference>
<dbReference type="GO" id="GO:0006508">
    <property type="term" value="P:proteolysis"/>
    <property type="evidence" value="ECO:0007669"/>
    <property type="project" value="UniProtKB-KW"/>
</dbReference>
<keyword evidence="3" id="KW-0378">Hydrolase</keyword>
<keyword evidence="4" id="KW-0720">Serine protease</keyword>
<evidence type="ECO:0000259" key="7">
    <source>
        <dbReference type="PROSITE" id="PS50240"/>
    </source>
</evidence>
<evidence type="ECO:0000256" key="1">
    <source>
        <dbReference type="ARBA" id="ARBA00007664"/>
    </source>
</evidence>
<evidence type="ECO:0000256" key="2">
    <source>
        <dbReference type="ARBA" id="ARBA00022670"/>
    </source>
</evidence>
<dbReference type="VEuPathDB" id="VectorBase:MDOA006477"/>
<gene>
    <name evidence="8" type="primary">101901662</name>
</gene>
<dbReference type="SMART" id="SM00020">
    <property type="entry name" value="Tryp_SPc"/>
    <property type="match status" value="1"/>
</dbReference>
<dbReference type="eggNOG" id="KOG3627">
    <property type="taxonomic scope" value="Eukaryota"/>
</dbReference>
<feature type="domain" description="Peptidase S1" evidence="7">
    <location>
        <begin position="27"/>
        <end position="251"/>
    </location>
</feature>
<dbReference type="PROSITE" id="PS00134">
    <property type="entry name" value="TRYPSIN_HIS"/>
    <property type="match status" value="1"/>
</dbReference>
<dbReference type="InterPro" id="IPR018114">
    <property type="entry name" value="TRYPSIN_HIS"/>
</dbReference>
<evidence type="ECO:0000256" key="6">
    <source>
        <dbReference type="SAM" id="SignalP"/>
    </source>
</evidence>
<dbReference type="GO" id="GO:0004252">
    <property type="term" value="F:serine-type endopeptidase activity"/>
    <property type="evidence" value="ECO:0007669"/>
    <property type="project" value="InterPro"/>
</dbReference>
<dbReference type="PROSITE" id="PS50240">
    <property type="entry name" value="TRYPSIN_DOM"/>
    <property type="match status" value="1"/>
</dbReference>
<evidence type="ECO:0000313" key="8">
    <source>
        <dbReference type="EnsemblMetazoa" id="MDOA006477-PA"/>
    </source>
</evidence>
<dbReference type="InterPro" id="IPR050430">
    <property type="entry name" value="Peptidase_S1"/>
</dbReference>
<proteinExistence type="inferred from homology"/>
<name>A0A1I8MLV8_MUSDO</name>
<comment type="similarity">
    <text evidence="1">Belongs to the peptidase S1 family.</text>
</comment>
<keyword evidence="6" id="KW-0732">Signal</keyword>
<dbReference type="PANTHER" id="PTHR24276:SF91">
    <property type="entry name" value="AT26814P-RELATED"/>
    <property type="match status" value="1"/>
</dbReference>
<dbReference type="InterPro" id="IPR009003">
    <property type="entry name" value="Peptidase_S1_PA"/>
</dbReference>
<feature type="signal peptide" evidence="6">
    <location>
        <begin position="1"/>
        <end position="19"/>
    </location>
</feature>
<organism evidence="8">
    <name type="scientific">Musca domestica</name>
    <name type="common">House fly</name>
    <dbReference type="NCBI Taxonomy" id="7370"/>
    <lineage>
        <taxon>Eukaryota</taxon>
        <taxon>Metazoa</taxon>
        <taxon>Ecdysozoa</taxon>
        <taxon>Arthropoda</taxon>
        <taxon>Hexapoda</taxon>
        <taxon>Insecta</taxon>
        <taxon>Pterygota</taxon>
        <taxon>Neoptera</taxon>
        <taxon>Endopterygota</taxon>
        <taxon>Diptera</taxon>
        <taxon>Brachycera</taxon>
        <taxon>Muscomorpha</taxon>
        <taxon>Muscoidea</taxon>
        <taxon>Muscidae</taxon>
        <taxon>Musca</taxon>
    </lineage>
</organism>
<dbReference type="FunFam" id="2.40.10.10:FF:000034">
    <property type="entry name" value="Eupolytin"/>
    <property type="match status" value="1"/>
</dbReference>
<dbReference type="EnsemblMetazoa" id="MDOA006308-RA">
    <property type="protein sequence ID" value="MDOA006308-PA"/>
    <property type="gene ID" value="MDOA006308"/>
</dbReference>
<dbReference type="AlphaFoldDB" id="A0A1I8MLV8"/>
<sequence length="254" mass="27048">MLRFVVVVGLLLAVGVVSALPNPDSRIVGGTDAEVGQFPHQVSLQREDGSHTCGGSIISEKYILTAAHCVVVGNGVEPYPPQYFQVRVGSIQSMVGGLLLKLKRIIVNKTYGNFLNDVALLELETPLTFTDYIKPIEMADEDVPTGSDVIISGWGRLYTGGPIPQRLQWNTVKALTTEECGTAINWGYDSLICLAHPANNGACNGDSGGPATYNGKLVGVAGFVVGGCGSSNPDGYAKVAHHKDWIVENMTPYE</sequence>
<evidence type="ECO:0000256" key="5">
    <source>
        <dbReference type="ARBA" id="ARBA00023157"/>
    </source>
</evidence>
<protein>
    <recommendedName>
        <fullName evidence="7">Peptidase S1 domain-containing protein</fullName>
    </recommendedName>
</protein>
<reference evidence="8" key="1">
    <citation type="submission" date="2020-05" db="UniProtKB">
        <authorList>
            <consortium name="EnsemblMetazoa"/>
        </authorList>
    </citation>
    <scope>IDENTIFICATION</scope>
    <source>
        <strain evidence="8">Aabys</strain>
    </source>
</reference>
<dbReference type="VEuPathDB" id="VectorBase:MDOMA2_002682"/>
<dbReference type="PRINTS" id="PR00722">
    <property type="entry name" value="CHYMOTRYPSIN"/>
</dbReference>
<dbReference type="InterPro" id="IPR001314">
    <property type="entry name" value="Peptidase_S1A"/>
</dbReference>
<dbReference type="VEuPathDB" id="VectorBase:MDOA006308"/>